<name>A0A0L7LPZ4_OPEBR</name>
<accession>A0A0L7LPZ4</accession>
<dbReference type="EMBL" id="JTDY01000375">
    <property type="protein sequence ID" value="KOB77474.1"/>
    <property type="molecule type" value="Genomic_DNA"/>
</dbReference>
<evidence type="ECO:0000313" key="1">
    <source>
        <dbReference type="EMBL" id="KOB77474.1"/>
    </source>
</evidence>
<keyword evidence="1" id="KW-0548">Nucleotidyltransferase</keyword>
<keyword evidence="1" id="KW-0808">Transferase</keyword>
<dbReference type="STRING" id="104452.A0A0L7LPZ4"/>
<protein>
    <submittedName>
        <fullName evidence="1">Reverse transcriptase</fullName>
    </submittedName>
</protein>
<dbReference type="PANTHER" id="PTHR33198:SF19">
    <property type="entry name" value="CCHC-TYPE DOMAIN-CONTAINING PROTEIN"/>
    <property type="match status" value="1"/>
</dbReference>
<proteinExistence type="predicted"/>
<evidence type="ECO:0000313" key="2">
    <source>
        <dbReference type="Proteomes" id="UP000037510"/>
    </source>
</evidence>
<dbReference type="PANTHER" id="PTHR33198">
    <property type="entry name" value="ANK_REP_REGION DOMAIN-CONTAINING PROTEIN-RELATED"/>
    <property type="match status" value="1"/>
</dbReference>
<keyword evidence="1" id="KW-0695">RNA-directed DNA polymerase</keyword>
<dbReference type="AlphaFoldDB" id="A0A0L7LPZ4"/>
<reference evidence="1 2" key="1">
    <citation type="journal article" date="2015" name="Genome Biol. Evol.">
        <title>The genome of winter moth (Operophtera brumata) provides a genomic perspective on sexual dimorphism and phenology.</title>
        <authorList>
            <person name="Derks M.F."/>
            <person name="Smit S."/>
            <person name="Salis L."/>
            <person name="Schijlen E."/>
            <person name="Bossers A."/>
            <person name="Mateman C."/>
            <person name="Pijl A.S."/>
            <person name="de Ridder D."/>
            <person name="Groenen M.A."/>
            <person name="Visser M.E."/>
            <person name="Megens H.J."/>
        </authorList>
    </citation>
    <scope>NUCLEOTIDE SEQUENCE [LARGE SCALE GENOMIC DNA]</scope>
    <source>
        <strain evidence="1">WM2013NL</strain>
        <tissue evidence="1">Head and thorax</tissue>
    </source>
</reference>
<dbReference type="Proteomes" id="UP000037510">
    <property type="component" value="Unassembled WGS sequence"/>
</dbReference>
<keyword evidence="2" id="KW-1185">Reference proteome</keyword>
<dbReference type="GO" id="GO:0003964">
    <property type="term" value="F:RNA-directed DNA polymerase activity"/>
    <property type="evidence" value="ECO:0007669"/>
    <property type="project" value="UniProtKB-KW"/>
</dbReference>
<comment type="caution">
    <text evidence="1">The sequence shown here is derived from an EMBL/GenBank/DDBJ whole genome shotgun (WGS) entry which is preliminary data.</text>
</comment>
<gene>
    <name evidence="1" type="ORF">OBRU01_03971</name>
</gene>
<sequence>MANFLGNLSVFDNKIHEWEVFYGKLTQFIKLNTISISNQSAVLLTHPSDKSYRLVRNLVHPDKLEEITYSELVQVLNGHFTPKRWTFADRAKFYEAIKSDSETIKEWAARLRGLAVYCEFGTELDTVLRDRFVLGFRTGHERDKLFERNSKTLTLAEPLEVALKASCARQARAGAVVVKEEPVFYVRGGRCAQCCRPGHRRSGLGRRRSVRGHTILIVTDTLIR</sequence>
<organism evidence="1 2">
    <name type="scientific">Operophtera brumata</name>
    <name type="common">Winter moth</name>
    <name type="synonym">Phalaena brumata</name>
    <dbReference type="NCBI Taxonomy" id="104452"/>
    <lineage>
        <taxon>Eukaryota</taxon>
        <taxon>Metazoa</taxon>
        <taxon>Ecdysozoa</taxon>
        <taxon>Arthropoda</taxon>
        <taxon>Hexapoda</taxon>
        <taxon>Insecta</taxon>
        <taxon>Pterygota</taxon>
        <taxon>Neoptera</taxon>
        <taxon>Endopterygota</taxon>
        <taxon>Lepidoptera</taxon>
        <taxon>Glossata</taxon>
        <taxon>Ditrysia</taxon>
        <taxon>Geometroidea</taxon>
        <taxon>Geometridae</taxon>
        <taxon>Larentiinae</taxon>
        <taxon>Operophtera</taxon>
    </lineage>
</organism>